<protein>
    <submittedName>
        <fullName evidence="1">Uncharacterized protein</fullName>
    </submittedName>
</protein>
<dbReference type="OrthoDB" id="1701396at2"/>
<evidence type="ECO:0000313" key="2">
    <source>
        <dbReference type="Proteomes" id="UP000070442"/>
    </source>
</evidence>
<dbReference type="PATRIC" id="fig|755172.3.peg.64"/>
<keyword evidence="2" id="KW-1185">Reference proteome</keyword>
<reference evidence="2" key="1">
    <citation type="submission" date="2016-01" db="EMBL/GenBank/DDBJ databases">
        <authorList>
            <person name="Mitreva M."/>
            <person name="Pepin K.H."/>
            <person name="Mihindukulasuriya K.A."/>
            <person name="Fulton R."/>
            <person name="Fronick C."/>
            <person name="O'Laughlin M."/>
            <person name="Miner T."/>
            <person name="Herter B."/>
            <person name="Rosa B.A."/>
            <person name="Cordes M."/>
            <person name="Tomlinson C."/>
            <person name="Wollam A."/>
            <person name="Palsikar V.B."/>
            <person name="Mardis E.R."/>
            <person name="Wilson R.K."/>
        </authorList>
    </citation>
    <scope>NUCLEOTIDE SEQUENCE [LARGE SCALE GENOMIC DNA]</scope>
    <source>
        <strain evidence="2">DNF00729</strain>
    </source>
</reference>
<dbReference type="EMBL" id="LSDG01000002">
    <property type="protein sequence ID" value="KXB68354.1"/>
    <property type="molecule type" value="Genomic_DNA"/>
</dbReference>
<dbReference type="STRING" id="755172.HMPREF1863_00065"/>
<dbReference type="Proteomes" id="UP000070442">
    <property type="component" value="Unassembled WGS sequence"/>
</dbReference>
<comment type="caution">
    <text evidence="1">The sequence shown here is derived from an EMBL/GenBank/DDBJ whole genome shotgun (WGS) entry which is preliminary data.</text>
</comment>
<organism evidence="1 2">
    <name type="scientific">Aedoeadaptatus coxii</name>
    <dbReference type="NCBI Taxonomy" id="755172"/>
    <lineage>
        <taxon>Bacteria</taxon>
        <taxon>Bacillati</taxon>
        <taxon>Bacillota</taxon>
        <taxon>Tissierellia</taxon>
        <taxon>Tissierellales</taxon>
        <taxon>Peptoniphilaceae</taxon>
        <taxon>Aedoeadaptatus</taxon>
    </lineage>
</organism>
<gene>
    <name evidence="1" type="ORF">HMPREF1863_00065</name>
</gene>
<dbReference type="AlphaFoldDB" id="A0A134AL09"/>
<sequence>MRKKILIALWIILAVGATFAVFVSYVFSPTPNSVRNKTVDGVRMDAVVAWDERKPIIRTYKEKEYLALTDDELASVRDIIDGKIEGDIPCIDLNKDPRMFFQFEKNKKSVKPEKINIKIIAHASDYNDPQKTRIIAGELKDEGDLGYSYATKRYSRQYEKYFLEYLQVEIHYTIDGENYISTFGTFQSNVNDGTDFSENETFDTPIEPE</sequence>
<evidence type="ECO:0000313" key="1">
    <source>
        <dbReference type="EMBL" id="KXB68354.1"/>
    </source>
</evidence>
<dbReference type="RefSeq" id="WP_068366047.1">
    <property type="nucleotide sequence ID" value="NZ_CAMQER010000068.1"/>
</dbReference>
<name>A0A134AL09_9FIRM</name>
<proteinExistence type="predicted"/>
<accession>A0A134AL09</accession>